<gene>
    <name evidence="2" type="ORF">DMB68_16585</name>
</gene>
<reference evidence="2 3" key="1">
    <citation type="submission" date="2018-05" db="EMBL/GenBank/DDBJ databases">
        <title>Flavobacterium sp. strain IMCC34758, incomplete genome.</title>
        <authorList>
            <person name="Joung Y."/>
        </authorList>
    </citation>
    <scope>NUCLEOTIDE SEQUENCE [LARGE SCALE GENOMIC DNA]</scope>
    <source>
        <strain evidence="2 3">IMCC34758</strain>
    </source>
</reference>
<keyword evidence="1" id="KW-0472">Membrane</keyword>
<feature type="transmembrane region" description="Helical" evidence="1">
    <location>
        <begin position="267"/>
        <end position="287"/>
    </location>
</feature>
<evidence type="ECO:0008006" key="4">
    <source>
        <dbReference type="Google" id="ProtNLM"/>
    </source>
</evidence>
<comment type="caution">
    <text evidence="2">The sequence shown here is derived from an EMBL/GenBank/DDBJ whole genome shotgun (WGS) entry which is preliminary data.</text>
</comment>
<protein>
    <recommendedName>
        <fullName evidence="4">EpsG family protein</fullName>
    </recommendedName>
</protein>
<feature type="transmembrane region" description="Helical" evidence="1">
    <location>
        <begin position="30"/>
        <end position="47"/>
    </location>
</feature>
<feature type="transmembrane region" description="Helical" evidence="1">
    <location>
        <begin position="95"/>
        <end position="114"/>
    </location>
</feature>
<evidence type="ECO:0000313" key="3">
    <source>
        <dbReference type="Proteomes" id="UP000247681"/>
    </source>
</evidence>
<dbReference type="Proteomes" id="UP000247681">
    <property type="component" value="Unassembled WGS sequence"/>
</dbReference>
<feature type="transmembrane region" description="Helical" evidence="1">
    <location>
        <begin position="197"/>
        <end position="215"/>
    </location>
</feature>
<proteinExistence type="predicted"/>
<accession>A0A2V4BZC6</accession>
<evidence type="ECO:0000256" key="1">
    <source>
        <dbReference type="SAM" id="Phobius"/>
    </source>
</evidence>
<feature type="transmembrane region" description="Helical" evidence="1">
    <location>
        <begin position="324"/>
        <end position="344"/>
    </location>
</feature>
<dbReference type="Pfam" id="PF14897">
    <property type="entry name" value="EpsG"/>
    <property type="match status" value="1"/>
</dbReference>
<keyword evidence="1" id="KW-1133">Transmembrane helix</keyword>
<evidence type="ECO:0000313" key="2">
    <source>
        <dbReference type="EMBL" id="PXY44057.1"/>
    </source>
</evidence>
<feature type="transmembrane region" description="Helical" evidence="1">
    <location>
        <begin position="235"/>
        <end position="260"/>
    </location>
</feature>
<dbReference type="InterPro" id="IPR049458">
    <property type="entry name" value="EpsG-like"/>
</dbReference>
<organism evidence="2 3">
    <name type="scientific">Flavobacterium hydrophilum</name>
    <dbReference type="NCBI Taxonomy" id="2211445"/>
    <lineage>
        <taxon>Bacteria</taxon>
        <taxon>Pseudomonadati</taxon>
        <taxon>Bacteroidota</taxon>
        <taxon>Flavobacteriia</taxon>
        <taxon>Flavobacteriales</taxon>
        <taxon>Flavobacteriaceae</taxon>
        <taxon>Flavobacterium</taxon>
    </lineage>
</organism>
<keyword evidence="3" id="KW-1185">Reference proteome</keyword>
<feature type="transmembrane region" description="Helical" evidence="1">
    <location>
        <begin position="165"/>
        <end position="185"/>
    </location>
</feature>
<keyword evidence="1" id="KW-0812">Transmembrane</keyword>
<dbReference type="AlphaFoldDB" id="A0A2V4BZC6"/>
<dbReference type="OrthoDB" id="1261475at2"/>
<dbReference type="RefSeq" id="WP_110347758.1">
    <property type="nucleotide sequence ID" value="NZ_QJHL01000004.1"/>
</dbReference>
<name>A0A2V4BZC6_9FLAO</name>
<dbReference type="EMBL" id="QJHL01000004">
    <property type="protein sequence ID" value="PXY44057.1"/>
    <property type="molecule type" value="Genomic_DNA"/>
</dbReference>
<sequence>MLYFLVFIYLFFLAIYYDLGDSKRNSNFSYFLSLFILIIISGLRYKVGGDTLLYFESFEKTPLVYELFNYDFSEERYDPFWIIFQSISKTICNDFAFFQLLHSIFVNTVVFYFFRKNTHYYFTAILLYFCGNYFYFNMEIMRESLSISFFLIAYPYLITKKWVKYYLIIFVSYLFHSSAIILFFLPLLAKVKLDSKGIVLLLISFACSSYLGQLIELGLFAARITEKFVIYSQTQALNIFGVITGLILYCFIPLLFINFYNRYYGKYLKFVTLLFSYFFLSVLALSVQGFYRFLNYFIIFQIIFLSDFFITLLRSKNDLLKVKFLFFAFFALWVVVPKVLYYNYDTSMWSKGTKKYNLYYPYSSIIDKEEYFFRKEIHDGTFYE</sequence>
<feature type="transmembrane region" description="Helical" evidence="1">
    <location>
        <begin position="293"/>
        <end position="312"/>
    </location>
</feature>
<feature type="transmembrane region" description="Helical" evidence="1">
    <location>
        <begin position="120"/>
        <end position="136"/>
    </location>
</feature>